<comment type="caution">
    <text evidence="1">The sequence shown here is derived from an EMBL/GenBank/DDBJ whole genome shotgun (WGS) entry which is preliminary data.</text>
</comment>
<evidence type="ECO:0008006" key="3">
    <source>
        <dbReference type="Google" id="ProtNLM"/>
    </source>
</evidence>
<gene>
    <name evidence="1" type="ORF">Q5H92_21810</name>
</gene>
<evidence type="ECO:0000313" key="1">
    <source>
        <dbReference type="EMBL" id="MDO7849016.1"/>
    </source>
</evidence>
<name>A0ABT9AGQ4_9BACT</name>
<organism evidence="1 2">
    <name type="scientific">Hymenobacter mellowenesis</name>
    <dbReference type="NCBI Taxonomy" id="3063995"/>
    <lineage>
        <taxon>Bacteria</taxon>
        <taxon>Pseudomonadati</taxon>
        <taxon>Bacteroidota</taxon>
        <taxon>Cytophagia</taxon>
        <taxon>Cytophagales</taxon>
        <taxon>Hymenobacteraceae</taxon>
        <taxon>Hymenobacter</taxon>
    </lineage>
</organism>
<keyword evidence="2" id="KW-1185">Reference proteome</keyword>
<reference evidence="1" key="1">
    <citation type="submission" date="2023-07" db="EMBL/GenBank/DDBJ databases">
        <authorList>
            <person name="Kim M.K."/>
        </authorList>
    </citation>
    <scope>NUCLEOTIDE SEQUENCE</scope>
    <source>
        <strain evidence="1">M29</strain>
    </source>
</reference>
<sequence>MESNATFIIGICLEDPAADPLTFTFQQDLSGKRTCAVRVPRGLRDALASDAFADYLTDRYLQQHPTETERLGRERLRGAVERAIRR</sequence>
<protein>
    <recommendedName>
        <fullName evidence="3">DUF1488 family protein</fullName>
    </recommendedName>
</protein>
<evidence type="ECO:0000313" key="2">
    <source>
        <dbReference type="Proteomes" id="UP001167796"/>
    </source>
</evidence>
<accession>A0ABT9AGQ4</accession>
<proteinExistence type="predicted"/>
<dbReference type="EMBL" id="JAUQSX010000014">
    <property type="protein sequence ID" value="MDO7849016.1"/>
    <property type="molecule type" value="Genomic_DNA"/>
</dbReference>
<dbReference type="Proteomes" id="UP001167796">
    <property type="component" value="Unassembled WGS sequence"/>
</dbReference>
<dbReference type="RefSeq" id="WP_305013685.1">
    <property type="nucleotide sequence ID" value="NZ_JAUQSX010000014.1"/>
</dbReference>